<proteinExistence type="inferred from homology"/>
<gene>
    <name evidence="14" type="ORF">GCM10011365_23920</name>
</gene>
<evidence type="ECO:0000256" key="4">
    <source>
        <dbReference type="ARBA" id="ARBA00022475"/>
    </source>
</evidence>
<dbReference type="GO" id="GO:0005886">
    <property type="term" value="C:plasma membrane"/>
    <property type="evidence" value="ECO:0007669"/>
    <property type="project" value="UniProtKB-SubCell"/>
</dbReference>
<keyword evidence="6 11" id="KW-0812">Transmembrane</keyword>
<evidence type="ECO:0000256" key="3">
    <source>
        <dbReference type="ARBA" id="ARBA00021907"/>
    </source>
</evidence>
<keyword evidence="4 10" id="KW-1003">Cell membrane</keyword>
<reference evidence="14" key="1">
    <citation type="journal article" date="2014" name="Int. J. Syst. Evol. Microbiol.">
        <title>Complete genome sequence of Corynebacterium casei LMG S-19264T (=DSM 44701T), isolated from a smear-ripened cheese.</title>
        <authorList>
            <consortium name="US DOE Joint Genome Institute (JGI-PGF)"/>
            <person name="Walter F."/>
            <person name="Albersmeier A."/>
            <person name="Kalinowski J."/>
            <person name="Ruckert C."/>
        </authorList>
    </citation>
    <scope>NUCLEOTIDE SEQUENCE</scope>
    <source>
        <strain evidence="14">CGMCC 1.12181</strain>
    </source>
</reference>
<dbReference type="InterPro" id="IPR004513">
    <property type="entry name" value="FtsX"/>
</dbReference>
<evidence type="ECO:0000313" key="14">
    <source>
        <dbReference type="EMBL" id="GGG01955.1"/>
    </source>
</evidence>
<dbReference type="InterPro" id="IPR040690">
    <property type="entry name" value="FtsX_ECD"/>
</dbReference>
<evidence type="ECO:0000259" key="12">
    <source>
        <dbReference type="Pfam" id="PF02687"/>
    </source>
</evidence>
<evidence type="ECO:0000256" key="1">
    <source>
        <dbReference type="ARBA" id="ARBA00004651"/>
    </source>
</evidence>
<evidence type="ECO:0000259" key="13">
    <source>
        <dbReference type="Pfam" id="PF18075"/>
    </source>
</evidence>
<dbReference type="PANTHER" id="PTHR47755:SF1">
    <property type="entry name" value="CELL DIVISION PROTEIN FTSX"/>
    <property type="match status" value="1"/>
</dbReference>
<dbReference type="GO" id="GO:0032153">
    <property type="term" value="C:cell division site"/>
    <property type="evidence" value="ECO:0007669"/>
    <property type="project" value="TreeGrafter"/>
</dbReference>
<feature type="transmembrane region" description="Helical" evidence="11">
    <location>
        <begin position="182"/>
        <end position="202"/>
    </location>
</feature>
<evidence type="ECO:0000256" key="9">
    <source>
        <dbReference type="ARBA" id="ARBA00023306"/>
    </source>
</evidence>
<dbReference type="InterPro" id="IPR003838">
    <property type="entry name" value="ABC3_permease_C"/>
</dbReference>
<keyword evidence="10" id="KW-0997">Cell inner membrane</keyword>
<feature type="domain" description="ABC3 transporter permease C-terminal" evidence="12">
    <location>
        <begin position="191"/>
        <end position="304"/>
    </location>
</feature>
<organism evidence="14 15">
    <name type="scientific">Marinicella pacifica</name>
    <dbReference type="NCBI Taxonomy" id="1171543"/>
    <lineage>
        <taxon>Bacteria</taxon>
        <taxon>Pseudomonadati</taxon>
        <taxon>Pseudomonadota</taxon>
        <taxon>Gammaproteobacteria</taxon>
        <taxon>Lysobacterales</taxon>
        <taxon>Marinicellaceae</taxon>
        <taxon>Marinicella</taxon>
    </lineage>
</organism>
<evidence type="ECO:0000256" key="7">
    <source>
        <dbReference type="ARBA" id="ARBA00022989"/>
    </source>
</evidence>
<dbReference type="Pfam" id="PF02687">
    <property type="entry name" value="FtsX"/>
    <property type="match status" value="1"/>
</dbReference>
<accession>A0A917CYC1</accession>
<dbReference type="RefSeq" id="WP_188365995.1">
    <property type="nucleotide sequence ID" value="NZ_BAABJF010000028.1"/>
</dbReference>
<comment type="similarity">
    <text evidence="2 10">Belongs to the ABC-4 integral membrane protein family. FtsX subfamily.</text>
</comment>
<keyword evidence="15" id="KW-1185">Reference proteome</keyword>
<evidence type="ECO:0000313" key="15">
    <source>
        <dbReference type="Proteomes" id="UP000605253"/>
    </source>
</evidence>
<reference evidence="14" key="2">
    <citation type="submission" date="2020-09" db="EMBL/GenBank/DDBJ databases">
        <authorList>
            <person name="Sun Q."/>
            <person name="Zhou Y."/>
        </authorList>
    </citation>
    <scope>NUCLEOTIDE SEQUENCE</scope>
    <source>
        <strain evidence="14">CGMCC 1.12181</strain>
    </source>
</reference>
<feature type="transmembrane region" description="Helical" evidence="11">
    <location>
        <begin position="38"/>
        <end position="58"/>
    </location>
</feature>
<evidence type="ECO:0000256" key="2">
    <source>
        <dbReference type="ARBA" id="ARBA00007379"/>
    </source>
</evidence>
<evidence type="ECO:0000256" key="5">
    <source>
        <dbReference type="ARBA" id="ARBA00022618"/>
    </source>
</evidence>
<dbReference type="AlphaFoldDB" id="A0A917CYC1"/>
<protein>
    <recommendedName>
        <fullName evidence="3 10">Cell division protein FtsX</fullName>
    </recommendedName>
</protein>
<evidence type="ECO:0000256" key="6">
    <source>
        <dbReference type="ARBA" id="ARBA00022692"/>
    </source>
</evidence>
<keyword evidence="7 11" id="KW-1133">Transmembrane helix</keyword>
<feature type="transmembrane region" description="Helical" evidence="11">
    <location>
        <begin position="239"/>
        <end position="259"/>
    </location>
</feature>
<dbReference type="PIRSF" id="PIRSF003097">
    <property type="entry name" value="FtsX"/>
    <property type="match status" value="1"/>
</dbReference>
<dbReference type="Pfam" id="PF18075">
    <property type="entry name" value="FtsX_ECD"/>
    <property type="match status" value="1"/>
</dbReference>
<dbReference type="Gene3D" id="3.30.70.3040">
    <property type="match status" value="1"/>
</dbReference>
<keyword evidence="8 10" id="KW-0472">Membrane</keyword>
<dbReference type="Proteomes" id="UP000605253">
    <property type="component" value="Unassembled WGS sequence"/>
</dbReference>
<keyword evidence="5 10" id="KW-0132">Cell division</keyword>
<dbReference type="GO" id="GO:0051301">
    <property type="term" value="P:cell division"/>
    <property type="evidence" value="ECO:0007669"/>
    <property type="project" value="UniProtKB-KW"/>
</dbReference>
<evidence type="ECO:0000256" key="8">
    <source>
        <dbReference type="ARBA" id="ARBA00023136"/>
    </source>
</evidence>
<evidence type="ECO:0000256" key="10">
    <source>
        <dbReference type="PIRNR" id="PIRNR003097"/>
    </source>
</evidence>
<name>A0A917CYC1_9GAMM</name>
<comment type="subcellular location">
    <subcellularLocation>
        <location evidence="10">Cell inner membrane</location>
    </subcellularLocation>
    <subcellularLocation>
        <location evidence="1">Cell membrane</location>
        <topology evidence="1">Multi-pass membrane protein</topology>
    </subcellularLocation>
</comment>
<dbReference type="EMBL" id="BMEO01000015">
    <property type="protein sequence ID" value="GGG01955.1"/>
    <property type="molecule type" value="Genomic_DNA"/>
</dbReference>
<sequence>MNQTVDNQPNAFKRWYRGHGRAVLGGFQTPLQTPYSSLFTVITLAICFYLPLLMWTLWQNFDGVQQQWQNQGSVAVFLNPKVGEQQRQNLQQELSHKKLIADVTLVAKQKIKADLSDDPQLNQVISVIDDYDLPDQLMLKPHKAATVEQLKSLAKQLQLHPDIDYVSFDADWYRQLQAVTQALYYLTQGSIVIFLTIVLVFLSHSIGNEIAAHKAEISLKKLLGAAPGQIRRRFLYSGVYYGVLAGLLAWLLLMITLWWMKKPLMALTMSFGRAFEINVGSWSQWLIFIGLCGAITWLGARISSSGHIHKL</sequence>
<evidence type="ECO:0000256" key="11">
    <source>
        <dbReference type="SAM" id="Phobius"/>
    </source>
</evidence>
<feature type="domain" description="FtsX extracellular" evidence="13">
    <location>
        <begin position="74"/>
        <end position="166"/>
    </location>
</feature>
<feature type="transmembrane region" description="Helical" evidence="11">
    <location>
        <begin position="279"/>
        <end position="300"/>
    </location>
</feature>
<dbReference type="PANTHER" id="PTHR47755">
    <property type="entry name" value="CELL DIVISION PROTEIN FTSX"/>
    <property type="match status" value="1"/>
</dbReference>
<comment type="function">
    <text evidence="10">Part of the ABC transporter FtsEX involved in cellular division.</text>
</comment>
<comment type="caution">
    <text evidence="14">The sequence shown here is derived from an EMBL/GenBank/DDBJ whole genome shotgun (WGS) entry which is preliminary data.</text>
</comment>
<keyword evidence="9 10" id="KW-0131">Cell cycle</keyword>